<dbReference type="Gene3D" id="3.20.20.30">
    <property type="entry name" value="Luciferase-like domain"/>
    <property type="match status" value="1"/>
</dbReference>
<dbReference type="PANTHER" id="PTHR43244">
    <property type="match status" value="1"/>
</dbReference>
<evidence type="ECO:0000256" key="3">
    <source>
        <dbReference type="ARBA" id="ARBA00023002"/>
    </source>
</evidence>
<evidence type="ECO:0000259" key="5">
    <source>
        <dbReference type="Pfam" id="PF00296"/>
    </source>
</evidence>
<dbReference type="PANTHER" id="PTHR43244:SF1">
    <property type="entry name" value="5,10-METHYLENETETRAHYDROMETHANOPTERIN REDUCTASE"/>
    <property type="match status" value="1"/>
</dbReference>
<dbReference type="SUPFAM" id="SSF51679">
    <property type="entry name" value="Bacterial luciferase-like"/>
    <property type="match status" value="1"/>
</dbReference>
<gene>
    <name evidence="4" type="primary">mer</name>
    <name evidence="6" type="ORF">SAMN06264855_11141</name>
</gene>
<comment type="subcellular location">
    <subcellularLocation>
        <location evidence="4">Cytoplasm</location>
    </subcellularLocation>
</comment>
<dbReference type="GO" id="GO:0006730">
    <property type="term" value="P:one-carbon metabolic process"/>
    <property type="evidence" value="ECO:0007669"/>
    <property type="project" value="UniProtKB-UniRule"/>
</dbReference>
<comment type="function">
    <text evidence="4">Catalyzes the oxidation of methyl-H(4)MPT to methylene-H(4)MPT.</text>
</comment>
<sequence>MLGIELTPEHELDRLVDLGVRAEAAGYDAVYSTCHYNNRDPWAFLSRLAMATDEVRLGPGVANPYETHPVTLASRIATLDEASGGRAVFGLGPGDPSTLSNLGLADKRGLRSVLEAFKVAQRLWAGERVDHDGTFDATDAGLNYEPPQGASIPVHVGGEGPHMCRMAAKHADGLLYNGSHPDDLAWAREQVDDGLDARPDERGAFELIAYAAVSVDTDEEAAREAARPPVAFITAGAAPPVLKRHGIDPEAAEAIGEHVAAGEFSEAFERVTPAMIDAFCMAGTPETVRERAAAVAEYADGLVVGSPLGPDLEASIDLAAEAVDGLF</sequence>
<reference evidence="6 7" key="1">
    <citation type="submission" date="2017-06" db="EMBL/GenBank/DDBJ databases">
        <authorList>
            <person name="Kim H.J."/>
            <person name="Triplett B.A."/>
        </authorList>
    </citation>
    <scope>NUCLEOTIDE SEQUENCE [LARGE SCALE GENOMIC DNA]</scope>
    <source>
        <strain evidence="6 7">DSM 8800</strain>
    </source>
</reference>
<dbReference type="GO" id="GO:0018537">
    <property type="term" value="F:coenzyme F420-dependent N5,N10-methenyltetrahydromethanopterin reductase activity"/>
    <property type="evidence" value="ECO:0007669"/>
    <property type="project" value="UniProtKB-UniRule"/>
</dbReference>
<keyword evidence="2 4" id="KW-0554">One-carbon metabolism</keyword>
<dbReference type="AlphaFoldDB" id="A0A238WXY9"/>
<dbReference type="NCBIfam" id="NF002619">
    <property type="entry name" value="PRK02271.1"/>
    <property type="match status" value="1"/>
</dbReference>
<evidence type="ECO:0000313" key="6">
    <source>
        <dbReference type="EMBL" id="SNR51407.1"/>
    </source>
</evidence>
<dbReference type="InterPro" id="IPR050564">
    <property type="entry name" value="F420-G6PD/mer"/>
</dbReference>
<dbReference type="InterPro" id="IPR011251">
    <property type="entry name" value="Luciferase-like_dom"/>
</dbReference>
<proteinExistence type="inferred from homology"/>
<evidence type="ECO:0000313" key="7">
    <source>
        <dbReference type="Proteomes" id="UP000198397"/>
    </source>
</evidence>
<keyword evidence="3 4" id="KW-0560">Oxidoreductase</keyword>
<dbReference type="InterPro" id="IPR019946">
    <property type="entry name" value="MeH4methanopterin_reductase"/>
</dbReference>
<dbReference type="EC" id="1.5.98.2" evidence="4"/>
<accession>A0A238WXY9</accession>
<feature type="domain" description="Luciferase-like" evidence="5">
    <location>
        <begin position="9"/>
        <end position="297"/>
    </location>
</feature>
<evidence type="ECO:0000256" key="2">
    <source>
        <dbReference type="ARBA" id="ARBA00022563"/>
    </source>
</evidence>
<keyword evidence="7" id="KW-1185">Reference proteome</keyword>
<dbReference type="HAMAP" id="MF_01091">
    <property type="entry name" value="F420_mer"/>
    <property type="match status" value="1"/>
</dbReference>
<dbReference type="RefSeq" id="WP_089385103.1">
    <property type="nucleotide sequence ID" value="NZ_FZNQ01000011.1"/>
</dbReference>
<comment type="similarity">
    <text evidence="4">Belongs to the mer family.</text>
</comment>
<dbReference type="GO" id="GO:0005737">
    <property type="term" value="C:cytoplasm"/>
    <property type="evidence" value="ECO:0007669"/>
    <property type="project" value="UniProtKB-SubCell"/>
</dbReference>
<name>A0A238WXY9_HALVU</name>
<dbReference type="EMBL" id="FZNQ01000011">
    <property type="protein sequence ID" value="SNR51407.1"/>
    <property type="molecule type" value="Genomic_DNA"/>
</dbReference>
<dbReference type="GO" id="GO:0016705">
    <property type="term" value="F:oxidoreductase activity, acting on paired donors, with incorporation or reduction of molecular oxygen"/>
    <property type="evidence" value="ECO:0007669"/>
    <property type="project" value="InterPro"/>
</dbReference>
<dbReference type="OrthoDB" id="213164at2157"/>
<keyword evidence="1 4" id="KW-0963">Cytoplasm</keyword>
<evidence type="ECO:0000256" key="4">
    <source>
        <dbReference type="HAMAP-Rule" id="MF_01091"/>
    </source>
</evidence>
<dbReference type="Proteomes" id="UP000198397">
    <property type="component" value="Unassembled WGS sequence"/>
</dbReference>
<comment type="catalytic activity">
    <reaction evidence="4">
        <text>5-methyl-5,6,7,8-tetrahydromethanopterin + oxidized coenzyme F420-(gamma-L-Glu)(n) + H(+) = 5,10-methylenetetrahydromethanopterin + reduced coenzyme F420-(gamma-L-Glu)(n)</text>
        <dbReference type="Rhea" id="RHEA:21144"/>
        <dbReference type="Rhea" id="RHEA-COMP:12939"/>
        <dbReference type="Rhea" id="RHEA-COMP:14378"/>
        <dbReference type="ChEBI" id="CHEBI:15378"/>
        <dbReference type="ChEBI" id="CHEBI:57818"/>
        <dbReference type="ChEBI" id="CHEBI:58116"/>
        <dbReference type="ChEBI" id="CHEBI:133980"/>
        <dbReference type="ChEBI" id="CHEBI:139511"/>
        <dbReference type="EC" id="1.5.98.2"/>
    </reaction>
</comment>
<organism evidence="6 7">
    <name type="scientific">Halorubrum vacuolatum</name>
    <name type="common">Natronobacterium vacuolatum</name>
    <dbReference type="NCBI Taxonomy" id="63740"/>
    <lineage>
        <taxon>Archaea</taxon>
        <taxon>Methanobacteriati</taxon>
        <taxon>Methanobacteriota</taxon>
        <taxon>Stenosarchaea group</taxon>
        <taxon>Halobacteria</taxon>
        <taxon>Halobacteriales</taxon>
        <taxon>Haloferacaceae</taxon>
        <taxon>Halorubrum</taxon>
    </lineage>
</organism>
<dbReference type="InterPro" id="IPR036661">
    <property type="entry name" value="Luciferase-like_sf"/>
</dbReference>
<dbReference type="Pfam" id="PF00296">
    <property type="entry name" value="Bac_luciferase"/>
    <property type="match status" value="1"/>
</dbReference>
<evidence type="ECO:0000256" key="1">
    <source>
        <dbReference type="ARBA" id="ARBA00022490"/>
    </source>
</evidence>
<protein>
    <recommendedName>
        <fullName evidence="4">5,10-methylenetetrahydromethanopterin reductase</fullName>
        <ecNumber evidence="4">1.5.98.2</ecNumber>
    </recommendedName>
    <alternativeName>
        <fullName evidence="4">Coenzyme F420-dependent N(5),N(10)-methylenetetrahydromethanopterin reductase</fullName>
    </alternativeName>
    <alternativeName>
        <fullName evidence="4">Methylene-H(4)MPT reductase</fullName>
    </alternativeName>
</protein>